<feature type="transmembrane region" description="Helical" evidence="1">
    <location>
        <begin position="462"/>
        <end position="481"/>
    </location>
</feature>
<dbReference type="InterPro" id="IPR015867">
    <property type="entry name" value="N-reg_PII/ATP_PRibTrfase_C"/>
</dbReference>
<accession>A0ABY4D9P1</accession>
<feature type="transmembrane region" description="Helical" evidence="1">
    <location>
        <begin position="436"/>
        <end position="456"/>
    </location>
</feature>
<feature type="transmembrane region" description="Helical" evidence="1">
    <location>
        <begin position="398"/>
        <end position="424"/>
    </location>
</feature>
<feature type="transmembrane region" description="Helical" evidence="1">
    <location>
        <begin position="370"/>
        <end position="392"/>
    </location>
</feature>
<evidence type="ECO:0000313" key="2">
    <source>
        <dbReference type="EMBL" id="UOM50774.1"/>
    </source>
</evidence>
<dbReference type="Proteomes" id="UP000829708">
    <property type="component" value="Chromosome"/>
</dbReference>
<dbReference type="SUPFAM" id="SSF54913">
    <property type="entry name" value="GlnB-like"/>
    <property type="match status" value="1"/>
</dbReference>
<dbReference type="Gene3D" id="3.30.70.120">
    <property type="match status" value="1"/>
</dbReference>
<feature type="transmembrane region" description="Helical" evidence="1">
    <location>
        <begin position="119"/>
        <end position="140"/>
    </location>
</feature>
<proteinExistence type="predicted"/>
<gene>
    <name evidence="2" type="ORF">MUG09_14510</name>
</gene>
<feature type="transmembrane region" description="Helical" evidence="1">
    <location>
        <begin position="36"/>
        <end position="58"/>
    </location>
</feature>
<protein>
    <submittedName>
        <fullName evidence="2">DUF1538 domain-containing protein</fullName>
    </submittedName>
</protein>
<reference evidence="3" key="1">
    <citation type="journal article" date="2024" name="J Bioinform Genom">
        <title>Complete genome sequence of the type strain bacterium Sphaerochaeta associata GLS2t (VKM B-2742)t.</title>
        <authorList>
            <person name="Troshina O.Y."/>
            <person name="Tepeeva A.N."/>
            <person name="Arzamasceva V.O."/>
            <person name="Whitman W.B."/>
            <person name="Varghese N."/>
            <person name="Shapiro N."/>
            <person name="Woyke T."/>
            <person name="Kripides N.C."/>
            <person name="Vasilenko O.V."/>
        </authorList>
    </citation>
    <scope>NUCLEOTIDE SEQUENCE [LARGE SCALE GENOMIC DNA]</scope>
    <source>
        <strain evidence="3">GLS2T</strain>
    </source>
</reference>
<keyword evidence="3" id="KW-1185">Reference proteome</keyword>
<feature type="transmembrane region" description="Helical" evidence="1">
    <location>
        <begin position="12"/>
        <end position="30"/>
    </location>
</feature>
<keyword evidence="1" id="KW-1133">Transmembrane helix</keyword>
<dbReference type="InterPro" id="IPR011435">
    <property type="entry name" value="UmpAB"/>
</dbReference>
<keyword evidence="1" id="KW-0472">Membrane</keyword>
<feature type="transmembrane region" description="Helical" evidence="1">
    <location>
        <begin position="79"/>
        <end position="96"/>
    </location>
</feature>
<feature type="transmembrane region" description="Helical" evidence="1">
    <location>
        <begin position="208"/>
        <end position="229"/>
    </location>
</feature>
<evidence type="ECO:0000256" key="1">
    <source>
        <dbReference type="SAM" id="Phobius"/>
    </source>
</evidence>
<organism evidence="2 3">
    <name type="scientific">Sphaerochaeta associata</name>
    <dbReference type="NCBI Taxonomy" id="1129264"/>
    <lineage>
        <taxon>Bacteria</taxon>
        <taxon>Pseudomonadati</taxon>
        <taxon>Spirochaetota</taxon>
        <taxon>Spirochaetia</taxon>
        <taxon>Spirochaetales</taxon>
        <taxon>Sphaerochaetaceae</taxon>
        <taxon>Sphaerochaeta</taxon>
    </lineage>
</organism>
<feature type="transmembrane region" description="Helical" evidence="1">
    <location>
        <begin position="263"/>
        <end position="280"/>
    </location>
</feature>
<name>A0ABY4D9P1_9SPIR</name>
<sequence length="621" mass="66575">MNLLYGKVKEVLQSLVPLVLVVVALCFTIIEVETDMFIRFLVGSTMLLVGLALFLWGIDLSMHPIGVYMSNEVATSKTFLGVVILSFLLGFLITVAEPDLLILGSQIEEASGHTLSSRLIVYMVSGGVGLLISLGILRLLRDKPSINIFLLMTYLVILVLGFLVSEEFLAISFDASGATTGALTTPFVLALTLGLSQAKGGRHAEENSFGLVGIMSTGPILAVMCISFITGQHTIQGEASVFIPSVGVIAPILESIPATLRESLIALLPITLLFFVYNGFKFKLKRKEILGIIKGLLLVLIGLVLFLSGVHAGFMDMGRVIGMQIASMDTRLLIAVGFLFGLIVVLMEPAVHVLGVQIEEVTGGTIPLGLIRLTLSLGAAIAISLSMVRITVPEVKLWYFLLPGFAFALFLSFWCNPVFVGIAFDAGGVASGPMMATFVLAFAQGAASAIPTANVLVDGFGVIAMVAMAPVFSIMLLGTLFRQKKPIHITEEIPMLSKAIGQEKRVADHTCMLVLVNRGFADDVVSLARKSGATGATILVGRGSIENSASKIPFFNLELQPEREMVLLITPQNISNRVAEQLIAERQSVFDGFLSVYGSPTEAFIKTYAVRDEEKPSNSEG</sequence>
<feature type="transmembrane region" description="Helical" evidence="1">
    <location>
        <begin position="177"/>
        <end position="196"/>
    </location>
</feature>
<dbReference type="EMBL" id="CP094929">
    <property type="protein sequence ID" value="UOM50774.1"/>
    <property type="molecule type" value="Genomic_DNA"/>
</dbReference>
<dbReference type="Pfam" id="PF07556">
    <property type="entry name" value="DUF1538"/>
    <property type="match status" value="2"/>
</dbReference>
<feature type="transmembrane region" description="Helical" evidence="1">
    <location>
        <begin position="332"/>
        <end position="358"/>
    </location>
</feature>
<feature type="transmembrane region" description="Helical" evidence="1">
    <location>
        <begin position="292"/>
        <end position="312"/>
    </location>
</feature>
<evidence type="ECO:0000313" key="3">
    <source>
        <dbReference type="Proteomes" id="UP000829708"/>
    </source>
</evidence>
<dbReference type="RefSeq" id="WP_244772160.1">
    <property type="nucleotide sequence ID" value="NZ_CP094929.1"/>
</dbReference>
<dbReference type="InterPro" id="IPR011322">
    <property type="entry name" value="N-reg_PII-like_a/b"/>
</dbReference>
<feature type="transmembrane region" description="Helical" evidence="1">
    <location>
        <begin position="147"/>
        <end position="165"/>
    </location>
</feature>
<keyword evidence="1" id="KW-0812">Transmembrane</keyword>